<dbReference type="EMBL" id="BGPR01019620">
    <property type="protein sequence ID" value="GBN82460.1"/>
    <property type="molecule type" value="Genomic_DNA"/>
</dbReference>
<dbReference type="InterPro" id="IPR001881">
    <property type="entry name" value="EGF-like_Ca-bd_dom"/>
</dbReference>
<dbReference type="SMART" id="SM00181">
    <property type="entry name" value="EGF"/>
    <property type="match status" value="4"/>
</dbReference>
<feature type="disulfide bond" evidence="4">
    <location>
        <begin position="44"/>
        <end position="53"/>
    </location>
</feature>
<dbReference type="PROSITE" id="PS01186">
    <property type="entry name" value="EGF_2"/>
    <property type="match status" value="1"/>
</dbReference>
<accession>A0A4Y2S5I2</accession>
<evidence type="ECO:0000313" key="6">
    <source>
        <dbReference type="EMBL" id="GBN82460.1"/>
    </source>
</evidence>
<dbReference type="PROSITE" id="PS00022">
    <property type="entry name" value="EGF_1"/>
    <property type="match status" value="2"/>
</dbReference>
<dbReference type="Gene3D" id="2.10.25.10">
    <property type="entry name" value="Laminin"/>
    <property type="match status" value="2"/>
</dbReference>
<gene>
    <name evidence="6" type="ORF">AVEN_169304_1</name>
</gene>
<evidence type="ECO:0000313" key="7">
    <source>
        <dbReference type="Proteomes" id="UP000499080"/>
    </source>
</evidence>
<comment type="caution">
    <text evidence="6">The sequence shown here is derived from an EMBL/GenBank/DDBJ whole genome shotgun (WGS) entry which is preliminary data.</text>
</comment>
<dbReference type="GO" id="GO:0005509">
    <property type="term" value="F:calcium ion binding"/>
    <property type="evidence" value="ECO:0007669"/>
    <property type="project" value="InterPro"/>
</dbReference>
<dbReference type="PANTHER" id="PTHR24049:SF29">
    <property type="entry name" value="EGF-LIKE DOMAIN-CONTAINING PROTEIN"/>
    <property type="match status" value="1"/>
</dbReference>
<keyword evidence="3 4" id="KW-1015">Disulfide bond</keyword>
<keyword evidence="7" id="KW-1185">Reference proteome</keyword>
<proteinExistence type="predicted"/>
<feature type="domain" description="EGF-like" evidence="5">
    <location>
        <begin position="59"/>
        <end position="96"/>
    </location>
</feature>
<reference evidence="6 7" key="1">
    <citation type="journal article" date="2019" name="Sci. Rep.">
        <title>Orb-weaving spider Araneus ventricosus genome elucidates the spidroin gene catalogue.</title>
        <authorList>
            <person name="Kono N."/>
            <person name="Nakamura H."/>
            <person name="Ohtoshi R."/>
            <person name="Moran D.A.P."/>
            <person name="Shinohara A."/>
            <person name="Yoshida Y."/>
            <person name="Fujiwara M."/>
            <person name="Mori M."/>
            <person name="Tomita M."/>
            <person name="Arakawa K."/>
        </authorList>
    </citation>
    <scope>NUCLEOTIDE SEQUENCE [LARGE SCALE GENOMIC DNA]</scope>
</reference>
<evidence type="ECO:0000256" key="1">
    <source>
        <dbReference type="ARBA" id="ARBA00022536"/>
    </source>
</evidence>
<evidence type="ECO:0000256" key="4">
    <source>
        <dbReference type="PROSITE-ProRule" id="PRU00076"/>
    </source>
</evidence>
<organism evidence="6 7">
    <name type="scientific">Araneus ventricosus</name>
    <name type="common">Orbweaver spider</name>
    <name type="synonym">Epeira ventricosa</name>
    <dbReference type="NCBI Taxonomy" id="182803"/>
    <lineage>
        <taxon>Eukaryota</taxon>
        <taxon>Metazoa</taxon>
        <taxon>Ecdysozoa</taxon>
        <taxon>Arthropoda</taxon>
        <taxon>Chelicerata</taxon>
        <taxon>Arachnida</taxon>
        <taxon>Araneae</taxon>
        <taxon>Araneomorphae</taxon>
        <taxon>Entelegynae</taxon>
        <taxon>Araneoidea</taxon>
        <taxon>Araneidae</taxon>
        <taxon>Araneus</taxon>
    </lineage>
</organism>
<comment type="caution">
    <text evidence="4">Lacks conserved residue(s) required for the propagation of feature annotation.</text>
</comment>
<sequence length="226" mass="25086">MEMYRCDCTEPFSGYNCEKDPCSDDPCVNGGTCYVYRSSYECGCLEPFSGKNCEIDNGGIDVCDKNPCENGGTCELESEKEYTCNCMIGVHGKNCHIIEWCETNKIICGNIPCRYDENTGSGFCFCEQGLYFDAKSKTCNALDKCLFQLIKGNCGGDHETCDKMGNCICEENYAYNDDLTACELPGEFWGIYLALGLLLSEDPICGVTECLQDALILHIARVHNTR</sequence>
<keyword evidence="1 4" id="KW-0245">EGF-like domain</keyword>
<keyword evidence="2" id="KW-0677">Repeat</keyword>
<dbReference type="AlphaFoldDB" id="A0A4Y2S5I2"/>
<feature type="domain" description="EGF-like" evidence="5">
    <location>
        <begin position="18"/>
        <end position="54"/>
    </location>
</feature>
<dbReference type="SUPFAM" id="SSF57196">
    <property type="entry name" value="EGF/Laminin"/>
    <property type="match status" value="2"/>
</dbReference>
<evidence type="ECO:0000259" key="5">
    <source>
        <dbReference type="PROSITE" id="PS50026"/>
    </source>
</evidence>
<dbReference type="OrthoDB" id="283575at2759"/>
<feature type="disulfide bond" evidence="4">
    <location>
        <begin position="86"/>
        <end position="95"/>
    </location>
</feature>
<evidence type="ECO:0000256" key="3">
    <source>
        <dbReference type="ARBA" id="ARBA00023157"/>
    </source>
</evidence>
<dbReference type="PANTHER" id="PTHR24049">
    <property type="entry name" value="CRUMBS FAMILY MEMBER"/>
    <property type="match status" value="1"/>
</dbReference>
<dbReference type="InterPro" id="IPR051022">
    <property type="entry name" value="Notch_Cell-Fate_Det"/>
</dbReference>
<evidence type="ECO:0000256" key="2">
    <source>
        <dbReference type="ARBA" id="ARBA00022737"/>
    </source>
</evidence>
<dbReference type="Proteomes" id="UP000499080">
    <property type="component" value="Unassembled WGS sequence"/>
</dbReference>
<dbReference type="FunFam" id="2.10.25.10:FF:000095">
    <property type="entry name" value="Notch, isoform B"/>
    <property type="match status" value="2"/>
</dbReference>
<protein>
    <recommendedName>
        <fullName evidence="5">EGF-like domain-containing protein</fullName>
    </recommendedName>
</protein>
<dbReference type="InterPro" id="IPR000742">
    <property type="entry name" value="EGF"/>
</dbReference>
<name>A0A4Y2S5I2_ARAVE</name>
<dbReference type="Pfam" id="PF00008">
    <property type="entry name" value="EGF"/>
    <property type="match status" value="2"/>
</dbReference>
<dbReference type="CDD" id="cd00054">
    <property type="entry name" value="EGF_CA"/>
    <property type="match status" value="1"/>
</dbReference>
<dbReference type="SMART" id="SM00179">
    <property type="entry name" value="EGF_CA"/>
    <property type="match status" value="1"/>
</dbReference>
<dbReference type="PROSITE" id="PS50026">
    <property type="entry name" value="EGF_3"/>
    <property type="match status" value="2"/>
</dbReference>